<feature type="active site" description="Phosphocysteine intermediate" evidence="7">
    <location>
        <position position="44"/>
    </location>
</feature>
<comment type="catalytic activity">
    <reaction evidence="5">
        <text>O-phospho-L-seryl-[protein] + H2O = L-seryl-[protein] + phosphate</text>
        <dbReference type="Rhea" id="RHEA:20629"/>
        <dbReference type="Rhea" id="RHEA-COMP:9863"/>
        <dbReference type="Rhea" id="RHEA-COMP:11604"/>
        <dbReference type="ChEBI" id="CHEBI:15377"/>
        <dbReference type="ChEBI" id="CHEBI:29999"/>
        <dbReference type="ChEBI" id="CHEBI:43474"/>
        <dbReference type="ChEBI" id="CHEBI:83421"/>
        <dbReference type="EC" id="3.1.3.16"/>
    </reaction>
</comment>
<dbReference type="EMBL" id="MRZV01001092">
    <property type="protein sequence ID" value="PIK40718.1"/>
    <property type="molecule type" value="Genomic_DNA"/>
</dbReference>
<dbReference type="GO" id="GO:0004722">
    <property type="term" value="F:protein serine/threonine phosphatase activity"/>
    <property type="evidence" value="ECO:0007669"/>
    <property type="project" value="UniProtKB-EC"/>
</dbReference>
<evidence type="ECO:0000256" key="6">
    <source>
        <dbReference type="ARBA" id="ARBA00048336"/>
    </source>
</evidence>
<evidence type="ECO:0000256" key="4">
    <source>
        <dbReference type="ARBA" id="ARBA00022912"/>
    </source>
</evidence>
<reference evidence="10 11" key="1">
    <citation type="journal article" date="2017" name="PLoS Biol.">
        <title>The sea cucumber genome provides insights into morphological evolution and visceral regeneration.</title>
        <authorList>
            <person name="Zhang X."/>
            <person name="Sun L."/>
            <person name="Yuan J."/>
            <person name="Sun Y."/>
            <person name="Gao Y."/>
            <person name="Zhang L."/>
            <person name="Li S."/>
            <person name="Dai H."/>
            <person name="Hamel J.F."/>
            <person name="Liu C."/>
            <person name="Yu Y."/>
            <person name="Liu S."/>
            <person name="Lin W."/>
            <person name="Guo K."/>
            <person name="Jin S."/>
            <person name="Xu P."/>
            <person name="Storey K.B."/>
            <person name="Huan P."/>
            <person name="Zhang T."/>
            <person name="Zhou Y."/>
            <person name="Zhang J."/>
            <person name="Lin C."/>
            <person name="Li X."/>
            <person name="Xing L."/>
            <person name="Huo D."/>
            <person name="Sun M."/>
            <person name="Wang L."/>
            <person name="Mercier A."/>
            <person name="Li F."/>
            <person name="Yang H."/>
            <person name="Xiang J."/>
        </authorList>
    </citation>
    <scope>NUCLEOTIDE SEQUENCE [LARGE SCALE GENOMIC DNA]</scope>
    <source>
        <strain evidence="10">Shaxun</strain>
        <tissue evidence="10">Muscle</tissue>
    </source>
</reference>
<dbReference type="GO" id="GO:0043409">
    <property type="term" value="P:negative regulation of MAPK cascade"/>
    <property type="evidence" value="ECO:0007669"/>
    <property type="project" value="TreeGrafter"/>
</dbReference>
<dbReference type="GO" id="GO:0033549">
    <property type="term" value="F:MAP kinase phosphatase activity"/>
    <property type="evidence" value="ECO:0007669"/>
    <property type="project" value="TreeGrafter"/>
</dbReference>
<protein>
    <recommendedName>
        <fullName evidence="2">protein-serine/threonine phosphatase</fullName>
        <ecNumber evidence="2">3.1.3.16</ecNumber>
    </recommendedName>
</protein>
<keyword evidence="4" id="KW-0904">Protein phosphatase</keyword>
<evidence type="ECO:0000256" key="2">
    <source>
        <dbReference type="ARBA" id="ARBA00013081"/>
    </source>
</evidence>
<dbReference type="Pfam" id="PF00782">
    <property type="entry name" value="DSPc"/>
    <property type="match status" value="1"/>
</dbReference>
<dbReference type="PROSITE" id="PS50054">
    <property type="entry name" value="TYR_PHOSPHATASE_DUAL"/>
    <property type="match status" value="1"/>
</dbReference>
<evidence type="ECO:0000313" key="11">
    <source>
        <dbReference type="Proteomes" id="UP000230750"/>
    </source>
</evidence>
<evidence type="ECO:0000256" key="3">
    <source>
        <dbReference type="ARBA" id="ARBA00022801"/>
    </source>
</evidence>
<dbReference type="PROSITE" id="PS50056">
    <property type="entry name" value="TYR_PHOSPHATASE_2"/>
    <property type="match status" value="1"/>
</dbReference>
<dbReference type="PROSITE" id="PS00383">
    <property type="entry name" value="TYR_PHOSPHATASE_1"/>
    <property type="match status" value="1"/>
</dbReference>
<dbReference type="AlphaFoldDB" id="A0A2G8JY98"/>
<dbReference type="Proteomes" id="UP000230750">
    <property type="component" value="Unassembled WGS sequence"/>
</dbReference>
<comment type="similarity">
    <text evidence="1">Belongs to the protein-tyrosine phosphatase family. Non-receptor class dual specificity subfamily.</text>
</comment>
<evidence type="ECO:0000259" key="8">
    <source>
        <dbReference type="PROSITE" id="PS50054"/>
    </source>
</evidence>
<dbReference type="InterPro" id="IPR029021">
    <property type="entry name" value="Prot-tyrosine_phosphatase-like"/>
</dbReference>
<accession>A0A2G8JY98</accession>
<dbReference type="InterPro" id="IPR000340">
    <property type="entry name" value="Dual-sp_phosphatase_cat-dom"/>
</dbReference>
<dbReference type="InterPro" id="IPR020405">
    <property type="entry name" value="Atypical_DUSP_subfamA"/>
</dbReference>
<dbReference type="InterPro" id="IPR000387">
    <property type="entry name" value="Tyr_Pase_dom"/>
</dbReference>
<evidence type="ECO:0000256" key="7">
    <source>
        <dbReference type="PIRSR" id="PIRSR620405-1"/>
    </source>
</evidence>
<evidence type="ECO:0000256" key="5">
    <source>
        <dbReference type="ARBA" id="ARBA00047761"/>
    </source>
</evidence>
<feature type="domain" description="Tyrosine specific protein phosphatases" evidence="9">
    <location>
        <begin position="21"/>
        <end position="74"/>
    </location>
</feature>
<keyword evidence="3" id="KW-0378">Hydrolase</keyword>
<dbReference type="Gene3D" id="3.90.190.10">
    <property type="entry name" value="Protein tyrosine phosphatase superfamily"/>
    <property type="match status" value="1"/>
</dbReference>
<dbReference type="GO" id="GO:0005737">
    <property type="term" value="C:cytoplasm"/>
    <property type="evidence" value="ECO:0007669"/>
    <property type="project" value="TreeGrafter"/>
</dbReference>
<dbReference type="GO" id="GO:0008138">
    <property type="term" value="F:protein tyrosine/serine/threonine phosphatase activity"/>
    <property type="evidence" value="ECO:0007669"/>
    <property type="project" value="InterPro"/>
</dbReference>
<gene>
    <name evidence="10" type="ORF">BSL78_22428</name>
</gene>
<dbReference type="InterPro" id="IPR020422">
    <property type="entry name" value="TYR_PHOSPHATASE_DUAL_dom"/>
</dbReference>
<organism evidence="10 11">
    <name type="scientific">Stichopus japonicus</name>
    <name type="common">Sea cucumber</name>
    <dbReference type="NCBI Taxonomy" id="307972"/>
    <lineage>
        <taxon>Eukaryota</taxon>
        <taxon>Metazoa</taxon>
        <taxon>Echinodermata</taxon>
        <taxon>Eleutherozoa</taxon>
        <taxon>Echinozoa</taxon>
        <taxon>Holothuroidea</taxon>
        <taxon>Aspidochirotacea</taxon>
        <taxon>Aspidochirotida</taxon>
        <taxon>Stichopodidae</taxon>
        <taxon>Apostichopus</taxon>
    </lineage>
</organism>
<dbReference type="InterPro" id="IPR016130">
    <property type="entry name" value="Tyr_Pase_AS"/>
</dbReference>
<dbReference type="OrthoDB" id="426001at2759"/>
<comment type="catalytic activity">
    <reaction evidence="6">
        <text>O-phospho-L-threonyl-[protein] + H2O = L-threonyl-[protein] + phosphate</text>
        <dbReference type="Rhea" id="RHEA:47004"/>
        <dbReference type="Rhea" id="RHEA-COMP:11060"/>
        <dbReference type="Rhea" id="RHEA-COMP:11605"/>
        <dbReference type="ChEBI" id="CHEBI:15377"/>
        <dbReference type="ChEBI" id="CHEBI:30013"/>
        <dbReference type="ChEBI" id="CHEBI:43474"/>
        <dbReference type="ChEBI" id="CHEBI:61977"/>
        <dbReference type="EC" id="3.1.3.16"/>
    </reaction>
</comment>
<dbReference type="EC" id="3.1.3.16" evidence="2"/>
<evidence type="ECO:0000259" key="9">
    <source>
        <dbReference type="PROSITE" id="PS50056"/>
    </source>
</evidence>
<feature type="domain" description="Tyrosine-protein phosphatase" evidence="8">
    <location>
        <begin position="1"/>
        <end position="74"/>
    </location>
</feature>
<evidence type="ECO:0000256" key="1">
    <source>
        <dbReference type="ARBA" id="ARBA00008601"/>
    </source>
</evidence>
<dbReference type="PANTHER" id="PTHR45682">
    <property type="entry name" value="AGAP008228-PA"/>
    <property type="match status" value="1"/>
</dbReference>
<feature type="non-terminal residue" evidence="10">
    <location>
        <position position="1"/>
    </location>
</feature>
<keyword evidence="11" id="KW-1185">Reference proteome</keyword>
<evidence type="ECO:0000313" key="10">
    <source>
        <dbReference type="EMBL" id="PIK40718.1"/>
    </source>
</evidence>
<name>A0A2G8JY98_STIJA</name>
<comment type="caution">
    <text evidence="10">The sequence shown here is derived from an EMBL/GenBank/DDBJ whole genome shotgun (WGS) entry which is preliminary data.</text>
</comment>
<dbReference type="PANTHER" id="PTHR45682:SF5">
    <property type="entry name" value="DUAL SPECIFICITY PROTEIN PHOSPHATASE"/>
    <property type="match status" value="1"/>
</dbReference>
<proteinExistence type="inferred from homology"/>
<sequence length="74" mass="8070">DLNIKYLGLTCSDHESSNMSKHFDTAADFIADGLNGDYTVLVHCMEGYSRSATLVIAYFMIKRGMSAQAAVGFV</sequence>
<dbReference type="STRING" id="307972.A0A2G8JY98"/>
<dbReference type="SUPFAM" id="SSF52799">
    <property type="entry name" value="(Phosphotyrosine protein) phosphatases II"/>
    <property type="match status" value="1"/>
</dbReference>